<gene>
    <name evidence="2" type="ORF">CAPTEDRAFT_212365</name>
</gene>
<organism evidence="2">
    <name type="scientific">Capitella teleta</name>
    <name type="common">Polychaete worm</name>
    <dbReference type="NCBI Taxonomy" id="283909"/>
    <lineage>
        <taxon>Eukaryota</taxon>
        <taxon>Metazoa</taxon>
        <taxon>Spiralia</taxon>
        <taxon>Lophotrochozoa</taxon>
        <taxon>Annelida</taxon>
        <taxon>Polychaeta</taxon>
        <taxon>Sedentaria</taxon>
        <taxon>Scolecida</taxon>
        <taxon>Capitellidae</taxon>
        <taxon>Capitella</taxon>
    </lineage>
</organism>
<sequence>MASSPCVVVTRSRSVRSRRSTPLPKRRSLSFHQPQVTVSCDIDFDLPQSHSVASLPPLPTTLSATANRDIEPTLAQPPTFSRCDVNSSHHQSSSSVRCALNFSLPQLPTASGSDLNLTSILPSAASSQLNISSIPTPRRPRLGLSSLRTSTPAKLTESCLASDLSITLPSARSIVPRTTLRPLTPRDTDLPLPVDSTQDRVSAWLQTPSTPERPDVTNREEAERSRTSCFSLYCCAQQSTTMPDPVASKEENVAKRKNEENDKKEKQEQKREDKEKKRKEKEDKHKMNKNNWRLHIKRIKNNLRNIRRISVDFLRHILKGGTCMSYNAEGKDDVL</sequence>
<proteinExistence type="predicted"/>
<reference evidence="4" key="1">
    <citation type="submission" date="2012-12" db="EMBL/GenBank/DDBJ databases">
        <authorList>
            <person name="Hellsten U."/>
            <person name="Grimwood J."/>
            <person name="Chapman J.A."/>
            <person name="Shapiro H."/>
            <person name="Aerts A."/>
            <person name="Otillar R.P."/>
            <person name="Terry A.Y."/>
            <person name="Boore J.L."/>
            <person name="Simakov O."/>
            <person name="Marletaz F."/>
            <person name="Cho S.-J."/>
            <person name="Edsinger-Gonzales E."/>
            <person name="Havlak P."/>
            <person name="Kuo D.-H."/>
            <person name="Larsson T."/>
            <person name="Lv J."/>
            <person name="Arendt D."/>
            <person name="Savage R."/>
            <person name="Osoegawa K."/>
            <person name="de Jong P."/>
            <person name="Lindberg D.R."/>
            <person name="Seaver E.C."/>
            <person name="Weisblat D.A."/>
            <person name="Putnam N.H."/>
            <person name="Grigoriev I.V."/>
            <person name="Rokhsar D.S."/>
        </authorList>
    </citation>
    <scope>NUCLEOTIDE SEQUENCE</scope>
    <source>
        <strain evidence="4">I ESC-2004</strain>
    </source>
</reference>
<dbReference type="EnsemblMetazoa" id="CapteT212365">
    <property type="protein sequence ID" value="CapteP212365"/>
    <property type="gene ID" value="CapteG212365"/>
</dbReference>
<accession>R7UXP6</accession>
<feature type="region of interest" description="Disordered" evidence="1">
    <location>
        <begin position="9"/>
        <end position="28"/>
    </location>
</feature>
<keyword evidence="4" id="KW-1185">Reference proteome</keyword>
<feature type="compositionally biased region" description="Polar residues" evidence="1">
    <location>
        <begin position="195"/>
        <end position="210"/>
    </location>
</feature>
<feature type="compositionally biased region" description="Basic and acidic residues" evidence="1">
    <location>
        <begin position="212"/>
        <end position="222"/>
    </location>
</feature>
<feature type="region of interest" description="Disordered" evidence="1">
    <location>
        <begin position="179"/>
        <end position="222"/>
    </location>
</feature>
<dbReference type="EMBL" id="KB298831">
    <property type="protein sequence ID" value="ELU08702.1"/>
    <property type="molecule type" value="Genomic_DNA"/>
</dbReference>
<dbReference type="EMBL" id="AMQN01006635">
    <property type="status" value="NOT_ANNOTATED_CDS"/>
    <property type="molecule type" value="Genomic_DNA"/>
</dbReference>
<evidence type="ECO:0000313" key="3">
    <source>
        <dbReference type="EnsemblMetazoa" id="CapteP212365"/>
    </source>
</evidence>
<reference evidence="2 4" key="2">
    <citation type="journal article" date="2013" name="Nature">
        <title>Insights into bilaterian evolution from three spiralian genomes.</title>
        <authorList>
            <person name="Simakov O."/>
            <person name="Marletaz F."/>
            <person name="Cho S.J."/>
            <person name="Edsinger-Gonzales E."/>
            <person name="Havlak P."/>
            <person name="Hellsten U."/>
            <person name="Kuo D.H."/>
            <person name="Larsson T."/>
            <person name="Lv J."/>
            <person name="Arendt D."/>
            <person name="Savage R."/>
            <person name="Osoegawa K."/>
            <person name="de Jong P."/>
            <person name="Grimwood J."/>
            <person name="Chapman J.A."/>
            <person name="Shapiro H."/>
            <person name="Aerts A."/>
            <person name="Otillar R.P."/>
            <person name="Terry A.Y."/>
            <person name="Boore J.L."/>
            <person name="Grigoriev I.V."/>
            <person name="Lindberg D.R."/>
            <person name="Seaver E.C."/>
            <person name="Weisblat D.A."/>
            <person name="Putnam N.H."/>
            <person name="Rokhsar D.S."/>
        </authorList>
    </citation>
    <scope>NUCLEOTIDE SEQUENCE</scope>
    <source>
        <strain evidence="2 4">I ESC-2004</strain>
    </source>
</reference>
<feature type="compositionally biased region" description="Basic and acidic residues" evidence="1">
    <location>
        <begin position="247"/>
        <end position="285"/>
    </location>
</feature>
<dbReference type="HOGENOM" id="CLU_084012_0_0_1"/>
<protein>
    <submittedName>
        <fullName evidence="2 3">Uncharacterized protein</fullName>
    </submittedName>
</protein>
<feature type="region of interest" description="Disordered" evidence="1">
    <location>
        <begin position="241"/>
        <end position="288"/>
    </location>
</feature>
<dbReference type="AlphaFoldDB" id="R7UXP6"/>
<name>R7UXP6_CAPTE</name>
<reference evidence="3" key="3">
    <citation type="submission" date="2015-06" db="UniProtKB">
        <authorList>
            <consortium name="EnsemblMetazoa"/>
        </authorList>
    </citation>
    <scope>IDENTIFICATION</scope>
</reference>
<dbReference type="Proteomes" id="UP000014760">
    <property type="component" value="Unassembled WGS sequence"/>
</dbReference>
<evidence type="ECO:0000313" key="4">
    <source>
        <dbReference type="Proteomes" id="UP000014760"/>
    </source>
</evidence>
<feature type="compositionally biased region" description="Basic residues" evidence="1">
    <location>
        <begin position="13"/>
        <end position="28"/>
    </location>
</feature>
<evidence type="ECO:0000313" key="2">
    <source>
        <dbReference type="EMBL" id="ELU08702.1"/>
    </source>
</evidence>
<evidence type="ECO:0000256" key="1">
    <source>
        <dbReference type="SAM" id="MobiDB-lite"/>
    </source>
</evidence>